<dbReference type="AlphaFoldDB" id="I3UNL8"/>
<proteinExistence type="predicted"/>
<gene>
    <name evidence="2" type="ORF">YSA_00581</name>
</gene>
<protein>
    <submittedName>
        <fullName evidence="2">Uncharacterized protein</fullName>
    </submittedName>
</protein>
<evidence type="ECO:0000313" key="2">
    <source>
        <dbReference type="EMBL" id="AFK67089.1"/>
    </source>
</evidence>
<evidence type="ECO:0000256" key="1">
    <source>
        <dbReference type="SAM" id="MobiDB-lite"/>
    </source>
</evidence>
<dbReference type="Proteomes" id="UP000005268">
    <property type="component" value="Chromosome"/>
</dbReference>
<evidence type="ECO:0000313" key="3">
    <source>
        <dbReference type="Proteomes" id="UP000005268"/>
    </source>
</evidence>
<dbReference type="KEGG" id="ppi:YSA_00581"/>
<dbReference type="EMBL" id="CP003588">
    <property type="protein sequence ID" value="AFK67089.1"/>
    <property type="molecule type" value="Genomic_DNA"/>
</dbReference>
<accession>I3UNL8</accession>
<dbReference type="HOGENOM" id="CLU_3256611_0_0_6"/>
<organism evidence="2 3">
    <name type="scientific">Pseudomonas putida ND6</name>
    <dbReference type="NCBI Taxonomy" id="231023"/>
    <lineage>
        <taxon>Bacteria</taxon>
        <taxon>Pseudomonadati</taxon>
        <taxon>Pseudomonadota</taxon>
        <taxon>Gammaproteobacteria</taxon>
        <taxon>Pseudomonadales</taxon>
        <taxon>Pseudomonadaceae</taxon>
        <taxon>Pseudomonas</taxon>
    </lineage>
</organism>
<name>I3UNL8_PSEPU</name>
<sequence>MNRRQWNRLNRTGLLDQAPSPSKLMNDRMVCANGGNSVPTTT</sequence>
<reference evidence="2 3" key="1">
    <citation type="journal article" date="2012" name="J. Bacteriol.">
        <title>Complete Genome Sequence of the Naphthalene-Degrading Pseudomonas putida Strain ND6.</title>
        <authorList>
            <person name="Li S."/>
            <person name="Zhao H."/>
            <person name="Li Y."/>
            <person name="Niu S."/>
            <person name="Cai B."/>
        </authorList>
    </citation>
    <scope>NUCLEOTIDE SEQUENCE [LARGE SCALE GENOMIC DNA]</scope>
    <source>
        <strain evidence="2 3">ND6</strain>
    </source>
</reference>
<feature type="region of interest" description="Disordered" evidence="1">
    <location>
        <begin position="1"/>
        <end position="42"/>
    </location>
</feature>